<feature type="transmembrane region" description="Helical" evidence="1">
    <location>
        <begin position="197"/>
        <end position="215"/>
    </location>
</feature>
<evidence type="ECO:0000256" key="1">
    <source>
        <dbReference type="SAM" id="Phobius"/>
    </source>
</evidence>
<feature type="transmembrane region" description="Helical" evidence="1">
    <location>
        <begin position="12"/>
        <end position="30"/>
    </location>
</feature>
<protein>
    <submittedName>
        <fullName evidence="2">Uncharacterized protein</fullName>
    </submittedName>
</protein>
<dbReference type="RefSeq" id="WP_023846024.1">
    <property type="nucleotide sequence ID" value="NZ_AZAJ01000001.1"/>
</dbReference>
<dbReference type="EMBL" id="AZAJ01000001">
    <property type="protein sequence ID" value="ETA68890.1"/>
    <property type="molecule type" value="Genomic_DNA"/>
</dbReference>
<gene>
    <name evidence="2" type="ORF">MettiDRAFT_2378</name>
</gene>
<name>W9DTC2_METTI</name>
<accession>W9DTC2</accession>
<feature type="transmembrane region" description="Helical" evidence="1">
    <location>
        <begin position="170"/>
        <end position="191"/>
    </location>
</feature>
<keyword evidence="1" id="KW-0812">Transmembrane</keyword>
<comment type="caution">
    <text evidence="2">The sequence shown here is derived from an EMBL/GenBank/DDBJ whole genome shotgun (WGS) entry which is preliminary data.</text>
</comment>
<reference evidence="2 3" key="1">
    <citation type="submission" date="2013-08" db="EMBL/GenBank/DDBJ databases">
        <authorList>
            <consortium name="DOE Joint Genome Institute"/>
            <person name="Eisen J."/>
            <person name="Huntemann M."/>
            <person name="Han J."/>
            <person name="Chen A."/>
            <person name="Kyrpides N."/>
            <person name="Mavromatis K."/>
            <person name="Markowitz V."/>
            <person name="Palaniappan K."/>
            <person name="Ivanova N."/>
            <person name="Schaumberg A."/>
            <person name="Pati A."/>
            <person name="Liolios K."/>
            <person name="Nordberg H.P."/>
            <person name="Cantor M.N."/>
            <person name="Hua S.X."/>
            <person name="Woyke T."/>
        </authorList>
    </citation>
    <scope>NUCLEOTIDE SEQUENCE [LARGE SCALE GENOMIC DNA]</scope>
    <source>
        <strain evidence="2 3">DSM 2278</strain>
    </source>
</reference>
<keyword evidence="1" id="KW-0472">Membrane</keyword>
<proteinExistence type="predicted"/>
<evidence type="ECO:0000313" key="2">
    <source>
        <dbReference type="EMBL" id="ETA68890.1"/>
    </source>
</evidence>
<feature type="transmembrane region" description="Helical" evidence="1">
    <location>
        <begin position="79"/>
        <end position="100"/>
    </location>
</feature>
<keyword evidence="1" id="KW-1133">Transmembrane helix</keyword>
<feature type="transmembrane region" description="Helical" evidence="1">
    <location>
        <begin position="106"/>
        <end position="128"/>
    </location>
</feature>
<dbReference type="STRING" id="1090322.MettiDRAFT_2378"/>
<evidence type="ECO:0000313" key="3">
    <source>
        <dbReference type="Proteomes" id="UP000019483"/>
    </source>
</evidence>
<feature type="transmembrane region" description="Helical" evidence="1">
    <location>
        <begin position="36"/>
        <end position="58"/>
    </location>
</feature>
<dbReference type="AlphaFoldDB" id="W9DTC2"/>
<dbReference type="Proteomes" id="UP000019483">
    <property type="component" value="Unassembled WGS sequence"/>
</dbReference>
<organism evidence="2 3">
    <name type="scientific">Methanolobus tindarius DSM 2278</name>
    <dbReference type="NCBI Taxonomy" id="1090322"/>
    <lineage>
        <taxon>Archaea</taxon>
        <taxon>Methanobacteriati</taxon>
        <taxon>Methanobacteriota</taxon>
        <taxon>Stenosarchaea group</taxon>
        <taxon>Methanomicrobia</taxon>
        <taxon>Methanosarcinales</taxon>
        <taxon>Methanosarcinaceae</taxon>
        <taxon>Methanolobus</taxon>
    </lineage>
</organism>
<sequence length="328" mass="37611">MGNNNINESLALNITMNVVLITAISVLMKKDFFDDVLYIAAIAEFYGLSLILLVLFYVALELKGINHFEQRMDFYTKGLLINLAVACLVLGASMYPLVLYTVGGQGLFVFAITALVLVNISIPFLMFLSVLGRIMYDIGTGSGERYLKMSNDNRKRSWNMNKYIGRKRGFVYTFATYLLILVILFSARSIIPFVSDLSDIATIVILTITAIIYLLQNHLNFNNHLELLDSTYRIKQLEELYMPLYSVSPDFWKLDVKEIERFSYLASDELGQMVQMDDKEISLIDKFIKYLKSPDDFTFHEKNEVYEKVASAIEEDIKLLKKDLNIHL</sequence>
<keyword evidence="3" id="KW-1185">Reference proteome</keyword>